<protein>
    <submittedName>
        <fullName evidence="6">Glyoxylase-like metal-dependent hydrolase (Beta-lactamase superfamily II)</fullName>
    </submittedName>
</protein>
<dbReference type="CDD" id="cd07742">
    <property type="entry name" value="metallo-hydrolase-like_MBL-fold"/>
    <property type="match status" value="1"/>
</dbReference>
<comment type="similarity">
    <text evidence="1">Belongs to the metallo-beta-lactamase superfamily.</text>
</comment>
<keyword evidence="4" id="KW-0862">Zinc</keyword>
<evidence type="ECO:0000256" key="3">
    <source>
        <dbReference type="ARBA" id="ARBA00022801"/>
    </source>
</evidence>
<proteinExistence type="inferred from homology"/>
<evidence type="ECO:0000256" key="4">
    <source>
        <dbReference type="ARBA" id="ARBA00022833"/>
    </source>
</evidence>
<dbReference type="Proteomes" id="UP000517916">
    <property type="component" value="Unassembled WGS sequence"/>
</dbReference>
<keyword evidence="2" id="KW-0479">Metal-binding</keyword>
<feature type="domain" description="Metallo-beta-lactamase" evidence="5">
    <location>
        <begin position="32"/>
        <end position="265"/>
    </location>
</feature>
<keyword evidence="3" id="KW-0378">Hydrolase</keyword>
<evidence type="ECO:0000256" key="1">
    <source>
        <dbReference type="ARBA" id="ARBA00007749"/>
    </source>
</evidence>
<gene>
    <name evidence="6" type="ORF">BC739_002875</name>
</gene>
<evidence type="ECO:0000256" key="2">
    <source>
        <dbReference type="ARBA" id="ARBA00022723"/>
    </source>
</evidence>
<dbReference type="EMBL" id="JACJID010000002">
    <property type="protein sequence ID" value="MBA8925676.1"/>
    <property type="molecule type" value="Genomic_DNA"/>
</dbReference>
<dbReference type="PANTHER" id="PTHR42978:SF3">
    <property type="entry name" value="BLR3078 PROTEIN"/>
    <property type="match status" value="1"/>
</dbReference>
<dbReference type="SMART" id="SM00849">
    <property type="entry name" value="Lactamase_B"/>
    <property type="match status" value="1"/>
</dbReference>
<dbReference type="RefSeq" id="WP_025360343.1">
    <property type="nucleotide sequence ID" value="NZ_BAAABQ010000059.1"/>
</dbReference>
<sequence length="276" mass="30457">MRVHHLNCGTMRPPGGRLISGTGSVFAAAEMVCHCLLVETEQGLVLIDTGLGLDDVRHPAGSLPRPFTQLTRPVLAESETAVRQVVQLGYSPEDVRHIVLTHLDLDHAGGLRDFPHAKVHVHETELRAARAQASAADRSRYRTAQWAHNPDWEVYPEPDGEHWFGFAAVRDLRGLPPEILLVPLAGHTVGHAGIAVDTGQGWLLHAGDSYFFHEEVNPVSPRCTPGLRAFQNMVQFSRRTRLDNQARLRALVGEQAGKVAVFSAHDPVELARHRRP</sequence>
<dbReference type="PANTHER" id="PTHR42978">
    <property type="entry name" value="QUORUM-QUENCHING LACTONASE YTNP-RELATED-RELATED"/>
    <property type="match status" value="1"/>
</dbReference>
<keyword evidence="7" id="KW-1185">Reference proteome</keyword>
<evidence type="ECO:0000313" key="7">
    <source>
        <dbReference type="Proteomes" id="UP000517916"/>
    </source>
</evidence>
<reference evidence="6 7" key="1">
    <citation type="submission" date="2020-08" db="EMBL/GenBank/DDBJ databases">
        <title>Genomic Encyclopedia of Archaeal and Bacterial Type Strains, Phase II (KMG-II): from individual species to whole genera.</title>
        <authorList>
            <person name="Goeker M."/>
        </authorList>
    </citation>
    <scope>NUCLEOTIDE SEQUENCE [LARGE SCALE GENOMIC DNA]</scope>
    <source>
        <strain evidence="6 7">DSM 43850</strain>
    </source>
</reference>
<dbReference type="InterPro" id="IPR036866">
    <property type="entry name" value="RibonucZ/Hydroxyglut_hydro"/>
</dbReference>
<comment type="caution">
    <text evidence="6">The sequence shown here is derived from an EMBL/GenBank/DDBJ whole genome shotgun (WGS) entry which is preliminary data.</text>
</comment>
<evidence type="ECO:0000259" key="5">
    <source>
        <dbReference type="SMART" id="SM00849"/>
    </source>
</evidence>
<organism evidence="6 7">
    <name type="scientific">Kutzneria viridogrisea</name>
    <dbReference type="NCBI Taxonomy" id="47990"/>
    <lineage>
        <taxon>Bacteria</taxon>
        <taxon>Bacillati</taxon>
        <taxon>Actinomycetota</taxon>
        <taxon>Actinomycetes</taxon>
        <taxon>Pseudonocardiales</taxon>
        <taxon>Pseudonocardiaceae</taxon>
        <taxon>Kutzneria</taxon>
    </lineage>
</organism>
<dbReference type="InterPro" id="IPR051013">
    <property type="entry name" value="MBL_superfamily_lactonases"/>
</dbReference>
<accession>A0ABR6BFM6</accession>
<dbReference type="Pfam" id="PF00753">
    <property type="entry name" value="Lactamase_B"/>
    <property type="match status" value="1"/>
</dbReference>
<name>A0ABR6BFM6_9PSEU</name>
<dbReference type="InterPro" id="IPR001279">
    <property type="entry name" value="Metallo-B-lactamas"/>
</dbReference>
<evidence type="ECO:0000313" key="6">
    <source>
        <dbReference type="EMBL" id="MBA8925676.1"/>
    </source>
</evidence>
<dbReference type="SUPFAM" id="SSF56281">
    <property type="entry name" value="Metallo-hydrolase/oxidoreductase"/>
    <property type="match status" value="1"/>
</dbReference>
<dbReference type="Gene3D" id="3.60.15.10">
    <property type="entry name" value="Ribonuclease Z/Hydroxyacylglutathione hydrolase-like"/>
    <property type="match status" value="1"/>
</dbReference>